<dbReference type="PANTHER" id="PTHR14430:SF0">
    <property type="entry name" value="SEC2P DOMAIN-CONTAINING PROTEIN"/>
    <property type="match status" value="1"/>
</dbReference>
<dbReference type="Pfam" id="PF25555">
    <property type="entry name" value="RAB3A-like_C"/>
    <property type="match status" value="1"/>
</dbReference>
<dbReference type="EMBL" id="NPHW01003305">
    <property type="protein sequence ID" value="OXV09818.1"/>
    <property type="molecule type" value="Genomic_DNA"/>
</dbReference>
<feature type="domain" description="GDP/GTP exchange factor Sec2 N-terminal" evidence="4">
    <location>
        <begin position="122"/>
        <end position="261"/>
    </location>
</feature>
<dbReference type="Pfam" id="PF06428">
    <property type="entry name" value="Sec2p"/>
    <property type="match status" value="1"/>
</dbReference>
<keyword evidence="1 2" id="KW-0175">Coiled coil</keyword>
<dbReference type="SUPFAM" id="SSF144284">
    <property type="entry name" value="Sec2 N-terminal region"/>
    <property type="match status" value="1"/>
</dbReference>
<feature type="compositionally biased region" description="Low complexity" evidence="3">
    <location>
        <begin position="362"/>
        <end position="386"/>
    </location>
</feature>
<feature type="coiled-coil region" evidence="2">
    <location>
        <begin position="122"/>
        <end position="156"/>
    </location>
</feature>
<feature type="compositionally biased region" description="Low complexity" evidence="3">
    <location>
        <begin position="271"/>
        <end position="306"/>
    </location>
</feature>
<gene>
    <name evidence="5" type="ORF">Egran_02419</name>
</gene>
<accession>A0A232M0J2</accession>
<organism evidence="5 6">
    <name type="scientific">Elaphomyces granulatus</name>
    <dbReference type="NCBI Taxonomy" id="519963"/>
    <lineage>
        <taxon>Eukaryota</taxon>
        <taxon>Fungi</taxon>
        <taxon>Dikarya</taxon>
        <taxon>Ascomycota</taxon>
        <taxon>Pezizomycotina</taxon>
        <taxon>Eurotiomycetes</taxon>
        <taxon>Eurotiomycetidae</taxon>
        <taxon>Eurotiales</taxon>
        <taxon>Elaphomycetaceae</taxon>
        <taxon>Elaphomyces</taxon>
    </lineage>
</organism>
<sequence length="694" mass="75623">MADIISLPTYGHSSFLPTASKMMSRPHGIRRSLSPGNRSPSPAKRITKMKSTNVLADTVAPPNNPPSSNFEDLSESSFNTLRDPRMASTSDVSEGSTSPHHPDLSNEVAALSIKLIRAINSQTALDDTLAATRQELENAQNRLQVVELENEKFRNDMAVGILTKRSDVDDELSSLKAKLVDERVHRARIEKDKKNIEQELENLTAALFEEANQMVAAAKHEREAVEKKNEQLRAQLKDTESLLASHQEQLTQLKTVIQDMKAPRDEGDSNTSTAPSTPATATRTSSRFCDSTSGSPISPGSSDVSPAPSTSFPQLIKAVCRTDVQAYNDFCELLAHANRSKPPSRASSGSYAGLSLGSLTGYSSTTSSPARSSQNQSPGSPQNGNPHSALGGTRFCKRALTEDIEPTLRVDTAPGISWLMRRTVLSSICEGGLVVEPIPSASRRHAVSCALCGECRKSTENERTHRFRTSDNATTQRHALCVLCLEKVRACCEYTGYLRLILDGHIRILDAEEEKEAWDETVRLRERIFWSRIGGGVVPAFIPIDSSEKPSPEAEVQARQQTNLEDLQKQDPQLSIPSQAEVQMEPTGRSAPEDPFLSTSKITSIGGTVVSQGENSSGHASNAIQADTHDAKRDPVELYSRQNLTPEAGFGTDSRDSLREPTVSNDRLWSLAGPLRSNAETKLTLDISIPGSFE</sequence>
<dbReference type="Proteomes" id="UP000243515">
    <property type="component" value="Unassembled WGS sequence"/>
</dbReference>
<proteinExistence type="predicted"/>
<feature type="region of interest" description="Disordered" evidence="3">
    <location>
        <begin position="566"/>
        <end position="661"/>
    </location>
</feature>
<evidence type="ECO:0000313" key="5">
    <source>
        <dbReference type="EMBL" id="OXV09818.1"/>
    </source>
</evidence>
<protein>
    <recommendedName>
        <fullName evidence="4">GDP/GTP exchange factor Sec2 N-terminal domain-containing protein</fullName>
    </recommendedName>
</protein>
<dbReference type="Gene3D" id="6.10.140.910">
    <property type="match status" value="1"/>
</dbReference>
<evidence type="ECO:0000256" key="3">
    <source>
        <dbReference type="SAM" id="MobiDB-lite"/>
    </source>
</evidence>
<feature type="coiled-coil region" evidence="2">
    <location>
        <begin position="186"/>
        <end position="256"/>
    </location>
</feature>
<name>A0A232M0J2_9EURO</name>
<dbReference type="GO" id="GO:0070319">
    <property type="term" value="C:Golgi to plasma membrane transport vesicle"/>
    <property type="evidence" value="ECO:0007669"/>
    <property type="project" value="TreeGrafter"/>
</dbReference>
<dbReference type="GO" id="GO:0005085">
    <property type="term" value="F:guanyl-nucleotide exchange factor activity"/>
    <property type="evidence" value="ECO:0007669"/>
    <property type="project" value="InterPro"/>
</dbReference>
<keyword evidence="6" id="KW-1185">Reference proteome</keyword>
<feature type="compositionally biased region" description="Polar residues" evidence="3">
    <location>
        <begin position="597"/>
        <end position="625"/>
    </location>
</feature>
<feature type="compositionally biased region" description="Basic and acidic residues" evidence="3">
    <location>
        <begin position="627"/>
        <end position="636"/>
    </location>
</feature>
<dbReference type="InterPro" id="IPR009449">
    <property type="entry name" value="Sec2_N"/>
</dbReference>
<feature type="compositionally biased region" description="Polar residues" evidence="3">
    <location>
        <begin position="87"/>
        <end position="99"/>
    </location>
</feature>
<evidence type="ECO:0000256" key="2">
    <source>
        <dbReference type="SAM" id="Coils"/>
    </source>
</evidence>
<dbReference type="GO" id="GO:0051286">
    <property type="term" value="C:cell tip"/>
    <property type="evidence" value="ECO:0007669"/>
    <property type="project" value="TreeGrafter"/>
</dbReference>
<reference evidence="5 6" key="1">
    <citation type="journal article" date="2015" name="Environ. Microbiol.">
        <title>Metagenome sequence of Elaphomyces granulatus from sporocarp tissue reveals Ascomycota ectomycorrhizal fingerprints of genome expansion and a Proteobacteria-rich microbiome.</title>
        <authorList>
            <person name="Quandt C.A."/>
            <person name="Kohler A."/>
            <person name="Hesse C.N."/>
            <person name="Sharpton T.J."/>
            <person name="Martin F."/>
            <person name="Spatafora J.W."/>
        </authorList>
    </citation>
    <scope>NUCLEOTIDE SEQUENCE [LARGE SCALE GENOMIC DNA]</scope>
    <source>
        <strain evidence="5 6">OSC145934</strain>
    </source>
</reference>
<evidence type="ECO:0000313" key="6">
    <source>
        <dbReference type="Proteomes" id="UP000243515"/>
    </source>
</evidence>
<evidence type="ECO:0000259" key="4">
    <source>
        <dbReference type="Pfam" id="PF06428"/>
    </source>
</evidence>
<feature type="region of interest" description="Disordered" evidence="3">
    <location>
        <begin position="15"/>
        <end position="47"/>
    </location>
</feature>
<feature type="region of interest" description="Disordered" evidence="3">
    <location>
        <begin position="362"/>
        <end position="388"/>
    </location>
</feature>
<dbReference type="InterPro" id="IPR040351">
    <property type="entry name" value="RAB3IL/RAB3IP/Sec2"/>
</dbReference>
<evidence type="ECO:0000256" key="1">
    <source>
        <dbReference type="ARBA" id="ARBA00023054"/>
    </source>
</evidence>
<feature type="region of interest" description="Disordered" evidence="3">
    <location>
        <begin position="83"/>
        <end position="104"/>
    </location>
</feature>
<feature type="region of interest" description="Disordered" evidence="3">
    <location>
        <begin position="262"/>
        <end position="309"/>
    </location>
</feature>
<dbReference type="AlphaFoldDB" id="A0A232M0J2"/>
<dbReference type="GO" id="GO:0006887">
    <property type="term" value="P:exocytosis"/>
    <property type="evidence" value="ECO:0007669"/>
    <property type="project" value="TreeGrafter"/>
</dbReference>
<dbReference type="CDD" id="cd21044">
    <property type="entry name" value="Rab11BD_RAB3IP_like"/>
    <property type="match status" value="1"/>
</dbReference>
<feature type="compositionally biased region" description="Polar residues" evidence="3">
    <location>
        <begin position="566"/>
        <end position="581"/>
    </location>
</feature>
<dbReference type="OrthoDB" id="1748564at2759"/>
<comment type="caution">
    <text evidence="5">The sequence shown here is derived from an EMBL/GenBank/DDBJ whole genome shotgun (WGS) entry which is preliminary data.</text>
</comment>
<dbReference type="PANTHER" id="PTHR14430">
    <property type="entry name" value="RABIN3-RELATED"/>
    <property type="match status" value="1"/>
</dbReference>